<dbReference type="CDD" id="cd19411">
    <property type="entry name" value="MCP2201-like_sensor"/>
    <property type="match status" value="1"/>
</dbReference>
<protein>
    <submittedName>
        <fullName evidence="12">Methyl-accepting chemotaxis protein</fullName>
    </submittedName>
</protein>
<dbReference type="Pfam" id="PF00015">
    <property type="entry name" value="MCPsignal"/>
    <property type="match status" value="1"/>
</dbReference>
<evidence type="ECO:0000256" key="4">
    <source>
        <dbReference type="ARBA" id="ARBA00029447"/>
    </source>
</evidence>
<dbReference type="InterPro" id="IPR047347">
    <property type="entry name" value="YvaQ-like_sensor"/>
</dbReference>
<dbReference type="PANTHER" id="PTHR32089">
    <property type="entry name" value="METHYL-ACCEPTING CHEMOTAXIS PROTEIN MCPB"/>
    <property type="match status" value="1"/>
</dbReference>
<keyword evidence="8" id="KW-0732">Signal</keyword>
<dbReference type="Proteomes" id="UP000233293">
    <property type="component" value="Unassembled WGS sequence"/>
</dbReference>
<keyword evidence="3 5" id="KW-0807">Transducer</keyword>
<feature type="signal peptide" evidence="8">
    <location>
        <begin position="1"/>
        <end position="28"/>
    </location>
</feature>
<dbReference type="InterPro" id="IPR003660">
    <property type="entry name" value="HAMP_dom"/>
</dbReference>
<organism evidence="12 13">
    <name type="scientific">Telmatospirillum siberiense</name>
    <dbReference type="NCBI Taxonomy" id="382514"/>
    <lineage>
        <taxon>Bacteria</taxon>
        <taxon>Pseudomonadati</taxon>
        <taxon>Pseudomonadota</taxon>
        <taxon>Alphaproteobacteria</taxon>
        <taxon>Rhodospirillales</taxon>
        <taxon>Rhodospirillaceae</taxon>
        <taxon>Telmatospirillum</taxon>
    </lineage>
</organism>
<feature type="chain" id="PRO_5014891277" evidence="8">
    <location>
        <begin position="29"/>
        <end position="562"/>
    </location>
</feature>
<dbReference type="PROSITE" id="PS50111">
    <property type="entry name" value="CHEMOTAXIS_TRANSDUC_2"/>
    <property type="match status" value="1"/>
</dbReference>
<dbReference type="Pfam" id="PF12729">
    <property type="entry name" value="4HB_MCP_1"/>
    <property type="match status" value="1"/>
</dbReference>
<dbReference type="GO" id="GO:0005886">
    <property type="term" value="C:plasma membrane"/>
    <property type="evidence" value="ECO:0007669"/>
    <property type="project" value="UniProtKB-SubCell"/>
</dbReference>
<evidence type="ECO:0000259" key="9">
    <source>
        <dbReference type="PROSITE" id="PS50111"/>
    </source>
</evidence>
<evidence type="ECO:0000313" key="13">
    <source>
        <dbReference type="Proteomes" id="UP000233293"/>
    </source>
</evidence>
<keyword evidence="7" id="KW-0472">Membrane</keyword>
<feature type="domain" description="T-SNARE coiled-coil homology" evidence="10">
    <location>
        <begin position="458"/>
        <end position="520"/>
    </location>
</feature>
<dbReference type="EMBL" id="PIUM01000008">
    <property type="protein sequence ID" value="PKU24883.1"/>
    <property type="molecule type" value="Genomic_DNA"/>
</dbReference>
<dbReference type="PANTHER" id="PTHR32089:SF112">
    <property type="entry name" value="LYSOZYME-LIKE PROTEIN-RELATED"/>
    <property type="match status" value="1"/>
</dbReference>
<dbReference type="Gene3D" id="1.10.287.950">
    <property type="entry name" value="Methyl-accepting chemotaxis protein"/>
    <property type="match status" value="1"/>
</dbReference>
<comment type="similarity">
    <text evidence="4">Belongs to the methyl-accepting chemotaxis (MCP) protein family.</text>
</comment>
<dbReference type="InterPro" id="IPR024478">
    <property type="entry name" value="HlyB_4HB_MCP"/>
</dbReference>
<dbReference type="PROSITE" id="PS50885">
    <property type="entry name" value="HAMP"/>
    <property type="match status" value="1"/>
</dbReference>
<feature type="domain" description="Methyl-accepting transducer" evidence="9">
    <location>
        <begin position="306"/>
        <end position="542"/>
    </location>
</feature>
<keyword evidence="2" id="KW-1003">Cell membrane</keyword>
<comment type="subcellular location">
    <subcellularLocation>
        <location evidence="1">Cell inner membrane</location>
        <topology evidence="1">Multi-pass membrane protein</topology>
    </subcellularLocation>
</comment>
<dbReference type="SMART" id="SM00304">
    <property type="entry name" value="HAMP"/>
    <property type="match status" value="1"/>
</dbReference>
<keyword evidence="7" id="KW-0812">Transmembrane</keyword>
<evidence type="ECO:0000256" key="6">
    <source>
        <dbReference type="SAM" id="MobiDB-lite"/>
    </source>
</evidence>
<dbReference type="Pfam" id="PF00672">
    <property type="entry name" value="HAMP"/>
    <property type="match status" value="1"/>
</dbReference>
<keyword evidence="7" id="KW-1133">Transmembrane helix</keyword>
<evidence type="ECO:0000256" key="2">
    <source>
        <dbReference type="ARBA" id="ARBA00022519"/>
    </source>
</evidence>
<feature type="region of interest" description="Disordered" evidence="6">
    <location>
        <begin position="359"/>
        <end position="384"/>
    </location>
</feature>
<proteinExistence type="inferred from homology"/>
<dbReference type="CDD" id="cd06225">
    <property type="entry name" value="HAMP"/>
    <property type="match status" value="1"/>
</dbReference>
<dbReference type="RefSeq" id="WP_101250426.1">
    <property type="nucleotide sequence ID" value="NZ_PIUM01000008.1"/>
</dbReference>
<feature type="transmembrane region" description="Helical" evidence="7">
    <location>
        <begin position="192"/>
        <end position="211"/>
    </location>
</feature>
<sequence length="562" mass="59605">MTYFTNLKIPFKLLVAFAALLFLFVVNAAVVISQMSAMNTATQDITTNWMPSVTALNRLEVYLVENRRWELRHLIATDANDMTRAEQKITEVRAKIAEIRKNYEKMISSPEEQGLYDAFARKIDEVFAAGDKAMALSRKNMNEQALMVIKTEASANFDELRELLNKDIALNNKGADAANETQNASYATARTITFSLLGVIVLLTLFLGFALRRAIADPLTAMTAAMASLANGDKGIEIPARGRRDEVGAMAEAVQVFKDNAIRADRLAAEQEHERAAREVRTQTIETLTGGFDQDVSNMLQIVSSALTQMEATAQAMAANSQQTTRQADTVAAATEEAASSVQTVAAAAEELSSSISEIGRQVEQSSRISQSASEEASRTNDTVRSLADTSARIGDVINLINDIASQTNLLALNATIEAARAGDAGKGFAVVAGEVKHLANQTAKATEEISAQIGAVQSATQEAVGAIGAIVGRIEEINQIAAAIASAVEEQSAATAEIARNVQQAAAGTQEVSANIGGVTLAASETGAAASQVLSAAQSLARETTDLKDTVGKFLSGVRTA</sequence>
<dbReference type="AlphaFoldDB" id="A0A2N3PWU1"/>
<keyword evidence="2" id="KW-0997">Cell inner membrane</keyword>
<feature type="compositionally biased region" description="Polar residues" evidence="6">
    <location>
        <begin position="363"/>
        <end position="384"/>
    </location>
</feature>
<evidence type="ECO:0000256" key="1">
    <source>
        <dbReference type="ARBA" id="ARBA00004429"/>
    </source>
</evidence>
<evidence type="ECO:0000259" key="10">
    <source>
        <dbReference type="PROSITE" id="PS50192"/>
    </source>
</evidence>
<dbReference type="OrthoDB" id="9814202at2"/>
<comment type="caution">
    <text evidence="12">The sequence shown here is derived from an EMBL/GenBank/DDBJ whole genome shotgun (WGS) entry which is preliminary data.</text>
</comment>
<evidence type="ECO:0000256" key="7">
    <source>
        <dbReference type="SAM" id="Phobius"/>
    </source>
</evidence>
<evidence type="ECO:0000256" key="5">
    <source>
        <dbReference type="PROSITE-ProRule" id="PRU00284"/>
    </source>
</evidence>
<accession>A0A2N3PWU1</accession>
<evidence type="ECO:0000259" key="11">
    <source>
        <dbReference type="PROSITE" id="PS50885"/>
    </source>
</evidence>
<dbReference type="SMART" id="SM00283">
    <property type="entry name" value="MA"/>
    <property type="match status" value="1"/>
</dbReference>
<dbReference type="PROSITE" id="PS50192">
    <property type="entry name" value="T_SNARE"/>
    <property type="match status" value="1"/>
</dbReference>
<gene>
    <name evidence="12" type="ORF">CWS72_09635</name>
</gene>
<dbReference type="GO" id="GO:0007165">
    <property type="term" value="P:signal transduction"/>
    <property type="evidence" value="ECO:0007669"/>
    <property type="project" value="UniProtKB-KW"/>
</dbReference>
<dbReference type="InterPro" id="IPR000727">
    <property type="entry name" value="T_SNARE_dom"/>
</dbReference>
<dbReference type="Gene3D" id="6.10.340.10">
    <property type="match status" value="1"/>
</dbReference>
<feature type="domain" description="HAMP" evidence="11">
    <location>
        <begin position="213"/>
        <end position="266"/>
    </location>
</feature>
<keyword evidence="13" id="KW-1185">Reference proteome</keyword>
<evidence type="ECO:0000256" key="8">
    <source>
        <dbReference type="SAM" id="SignalP"/>
    </source>
</evidence>
<evidence type="ECO:0000313" key="12">
    <source>
        <dbReference type="EMBL" id="PKU24883.1"/>
    </source>
</evidence>
<name>A0A2N3PWU1_9PROT</name>
<reference evidence="13" key="1">
    <citation type="submission" date="2017-12" db="EMBL/GenBank/DDBJ databases">
        <title>Draft genome sequence of Telmatospirillum siberiense 26-4b1T, an acidotolerant peatland alphaproteobacterium potentially involved in sulfur cycling.</title>
        <authorList>
            <person name="Hausmann B."/>
            <person name="Pjevac P."/>
            <person name="Schreck K."/>
            <person name="Herbold C.W."/>
            <person name="Daims H."/>
            <person name="Wagner M."/>
            <person name="Pester M."/>
            <person name="Loy A."/>
        </authorList>
    </citation>
    <scope>NUCLEOTIDE SEQUENCE [LARGE SCALE GENOMIC DNA]</scope>
    <source>
        <strain evidence="13">26-4b1</strain>
    </source>
</reference>
<evidence type="ECO:0000256" key="3">
    <source>
        <dbReference type="ARBA" id="ARBA00023224"/>
    </source>
</evidence>
<dbReference type="SUPFAM" id="SSF58104">
    <property type="entry name" value="Methyl-accepting chemotaxis protein (MCP) signaling domain"/>
    <property type="match status" value="1"/>
</dbReference>
<dbReference type="InterPro" id="IPR004089">
    <property type="entry name" value="MCPsignal_dom"/>
</dbReference>